<dbReference type="PANTHER" id="PTHR13236">
    <property type="entry name" value="DYNEIN 2 LIGHT INTERMEDIATE CHAIN, ISOFORM 2"/>
    <property type="match status" value="1"/>
</dbReference>
<dbReference type="GO" id="GO:0045504">
    <property type="term" value="F:dynein heavy chain binding"/>
    <property type="evidence" value="ECO:0007669"/>
    <property type="project" value="TreeGrafter"/>
</dbReference>
<dbReference type="EMBL" id="JAHXZJ010002982">
    <property type="protein sequence ID" value="KAH0534471.1"/>
    <property type="molecule type" value="Genomic_DNA"/>
</dbReference>
<accession>A0AAV7HSY0</accession>
<dbReference type="PANTHER" id="PTHR13236:SF0">
    <property type="entry name" value="CYTOPLASMIC DYNEIN 2 LIGHT INTERMEDIATE CHAIN 1"/>
    <property type="match status" value="1"/>
</dbReference>
<protein>
    <recommendedName>
        <fullName evidence="3">Cytoplasmic dynein 2 light intermediate chain 1</fullName>
    </recommendedName>
</protein>
<dbReference type="Proteomes" id="UP000826195">
    <property type="component" value="Unassembled WGS sequence"/>
</dbReference>
<comment type="caution">
    <text evidence="13">The sequence shown here is derived from an EMBL/GenBank/DDBJ whole genome shotgun (WGS) entry which is preliminary data.</text>
</comment>
<dbReference type="Gene3D" id="3.40.50.300">
    <property type="entry name" value="P-loop containing nucleotide triphosphate hydrolases"/>
    <property type="match status" value="1"/>
</dbReference>
<evidence type="ECO:0000313" key="13">
    <source>
        <dbReference type="EMBL" id="KAH0534471.1"/>
    </source>
</evidence>
<evidence type="ECO:0000256" key="8">
    <source>
        <dbReference type="ARBA" id="ARBA00023017"/>
    </source>
</evidence>
<evidence type="ECO:0000256" key="7">
    <source>
        <dbReference type="ARBA" id="ARBA00022794"/>
    </source>
</evidence>
<evidence type="ECO:0000256" key="4">
    <source>
        <dbReference type="ARBA" id="ARBA00022473"/>
    </source>
</evidence>
<evidence type="ECO:0000256" key="2">
    <source>
        <dbReference type="ARBA" id="ARBA00006831"/>
    </source>
</evidence>
<dbReference type="GO" id="GO:0005930">
    <property type="term" value="C:axoneme"/>
    <property type="evidence" value="ECO:0007669"/>
    <property type="project" value="TreeGrafter"/>
</dbReference>
<dbReference type="GO" id="GO:0005868">
    <property type="term" value="C:cytoplasmic dynein complex"/>
    <property type="evidence" value="ECO:0007669"/>
    <property type="project" value="InterPro"/>
</dbReference>
<evidence type="ECO:0000256" key="11">
    <source>
        <dbReference type="ARBA" id="ARBA00023212"/>
    </source>
</evidence>
<keyword evidence="5" id="KW-0963">Cytoplasm</keyword>
<reference evidence="13 14" key="1">
    <citation type="journal article" date="2021" name="J. Hered.">
        <title>A chromosome-level genome assembly of the parasitoid wasp, Cotesia glomerata (Hymenoptera: Braconidae).</title>
        <authorList>
            <person name="Pinto B.J."/>
            <person name="Weis J.J."/>
            <person name="Gamble T."/>
            <person name="Ode P.J."/>
            <person name="Paul R."/>
            <person name="Zaspel J.M."/>
        </authorList>
    </citation>
    <scope>NUCLEOTIDE SEQUENCE [LARGE SCALE GENOMIC DNA]</scope>
    <source>
        <strain evidence="13">CgM1</strain>
    </source>
</reference>
<proteinExistence type="inferred from homology"/>
<dbReference type="SUPFAM" id="SSF52540">
    <property type="entry name" value="P-loop containing nucleoside triphosphate hydrolases"/>
    <property type="match status" value="1"/>
</dbReference>
<sequence>MSENSVIVIGDKGVGKTTMIYKFLDKEEAAKPTIAVDYSFGRKANKNLSRDLIHIWEVGHLTPSIINAALVGSSLSQATTFIIILNLMATNTVWLSLETCLGAAWAAIKAHLDDASIEQMKSQRSKELTEARSSINIEGKFINPFPFRLCILGGQYDKFKKLDTTTKQTIGKTLRGIAYNLGADLQYYSSKEGSLIKKMKELMSYYGFNHQRSKECITDYNSPLLIPSGTVADDDSIANSAIVVDKIKRIFFSCPNVHNNNSNQLKLLNEEQDSINDNPIDDTNFNEAVIDHLRSQRNEEIEINLEKMMEGGLNKNIIITDPY</sequence>
<keyword evidence="11" id="KW-0206">Cytoskeleton</keyword>
<evidence type="ECO:0000313" key="14">
    <source>
        <dbReference type="Proteomes" id="UP000826195"/>
    </source>
</evidence>
<evidence type="ECO:0000256" key="5">
    <source>
        <dbReference type="ARBA" id="ARBA00022490"/>
    </source>
</evidence>
<dbReference type="InterPro" id="IPR040045">
    <property type="entry name" value="DYNC2LI1"/>
</dbReference>
<comment type="similarity">
    <text evidence="2">Belongs to the dynein light intermediate chain family.</text>
</comment>
<evidence type="ECO:0000256" key="3">
    <source>
        <dbReference type="ARBA" id="ARBA00018863"/>
    </source>
</evidence>
<dbReference type="InterPro" id="IPR027417">
    <property type="entry name" value="P-loop_NTPase"/>
</dbReference>
<dbReference type="GO" id="GO:0035735">
    <property type="term" value="P:intraciliary transport involved in cilium assembly"/>
    <property type="evidence" value="ECO:0007669"/>
    <property type="project" value="InterPro"/>
</dbReference>
<comment type="subcellular location">
    <subcellularLocation>
        <location evidence="1">Cytoplasm</location>
        <location evidence="1">Cytoskeleton</location>
        <location evidence="1">Cilium basal body</location>
    </subcellularLocation>
</comment>
<dbReference type="GO" id="GO:0035721">
    <property type="term" value="P:intraciliary retrograde transport"/>
    <property type="evidence" value="ECO:0007669"/>
    <property type="project" value="InterPro"/>
</dbReference>
<evidence type="ECO:0000256" key="9">
    <source>
        <dbReference type="ARBA" id="ARBA00023069"/>
    </source>
</evidence>
<dbReference type="GO" id="GO:0005874">
    <property type="term" value="C:microtubule"/>
    <property type="evidence" value="ECO:0007669"/>
    <property type="project" value="UniProtKB-KW"/>
</dbReference>
<keyword evidence="6" id="KW-0493">Microtubule</keyword>
<evidence type="ECO:0000256" key="1">
    <source>
        <dbReference type="ARBA" id="ARBA00004120"/>
    </source>
</evidence>
<evidence type="ECO:0000256" key="6">
    <source>
        <dbReference type="ARBA" id="ARBA00022701"/>
    </source>
</evidence>
<evidence type="ECO:0000256" key="12">
    <source>
        <dbReference type="ARBA" id="ARBA00023273"/>
    </source>
</evidence>
<organism evidence="13 14">
    <name type="scientific">Cotesia glomerata</name>
    <name type="common">Lepidopteran parasitic wasp</name>
    <name type="synonym">Apanteles glomeratus</name>
    <dbReference type="NCBI Taxonomy" id="32391"/>
    <lineage>
        <taxon>Eukaryota</taxon>
        <taxon>Metazoa</taxon>
        <taxon>Ecdysozoa</taxon>
        <taxon>Arthropoda</taxon>
        <taxon>Hexapoda</taxon>
        <taxon>Insecta</taxon>
        <taxon>Pterygota</taxon>
        <taxon>Neoptera</taxon>
        <taxon>Endopterygota</taxon>
        <taxon>Hymenoptera</taxon>
        <taxon>Apocrita</taxon>
        <taxon>Ichneumonoidea</taxon>
        <taxon>Braconidae</taxon>
        <taxon>Microgastrinae</taxon>
        <taxon>Cotesia</taxon>
    </lineage>
</organism>
<keyword evidence="8" id="KW-0243">Dynein</keyword>
<gene>
    <name evidence="13" type="ORF">KQX54_004251</name>
</gene>
<keyword evidence="7" id="KW-0970">Cilium biogenesis/degradation</keyword>
<keyword evidence="10" id="KW-0505">Motor protein</keyword>
<keyword evidence="4" id="KW-0217">Developmental protein</keyword>
<evidence type="ECO:0000256" key="10">
    <source>
        <dbReference type="ARBA" id="ARBA00023175"/>
    </source>
</evidence>
<keyword evidence="12" id="KW-0966">Cell projection</keyword>
<keyword evidence="14" id="KW-1185">Reference proteome</keyword>
<dbReference type="AlphaFoldDB" id="A0AAV7HSY0"/>
<dbReference type="GO" id="GO:0036064">
    <property type="term" value="C:ciliary basal body"/>
    <property type="evidence" value="ECO:0007669"/>
    <property type="project" value="TreeGrafter"/>
</dbReference>
<keyword evidence="9" id="KW-0969">Cilium</keyword>
<name>A0AAV7HSY0_COTGL</name>